<evidence type="ECO:0000259" key="2">
    <source>
        <dbReference type="Pfam" id="PF14230"/>
    </source>
</evidence>
<name>A0A9E6XUR6_9ACTN</name>
<dbReference type="PROSITE" id="PS51257">
    <property type="entry name" value="PROKAR_LIPOPROTEIN"/>
    <property type="match status" value="1"/>
</dbReference>
<organism evidence="3 4">
    <name type="scientific">Capillimicrobium parvum</name>
    <dbReference type="NCBI Taxonomy" id="2884022"/>
    <lineage>
        <taxon>Bacteria</taxon>
        <taxon>Bacillati</taxon>
        <taxon>Actinomycetota</taxon>
        <taxon>Thermoleophilia</taxon>
        <taxon>Solirubrobacterales</taxon>
        <taxon>Capillimicrobiaceae</taxon>
        <taxon>Capillimicrobium</taxon>
    </lineage>
</organism>
<dbReference type="RefSeq" id="WP_259314222.1">
    <property type="nucleotide sequence ID" value="NZ_CP087164.1"/>
</dbReference>
<dbReference type="Proteomes" id="UP001162834">
    <property type="component" value="Chromosome"/>
</dbReference>
<feature type="chain" id="PRO_5039349053" description="DUF4333 domain-containing protein" evidence="1">
    <location>
        <begin position="20"/>
        <end position="100"/>
    </location>
</feature>
<proteinExistence type="predicted"/>
<dbReference type="Pfam" id="PF14230">
    <property type="entry name" value="DUF4333"/>
    <property type="match status" value="1"/>
</dbReference>
<dbReference type="InterPro" id="IPR025637">
    <property type="entry name" value="DUF4333"/>
</dbReference>
<keyword evidence="4" id="KW-1185">Reference proteome</keyword>
<evidence type="ECO:0000313" key="3">
    <source>
        <dbReference type="EMBL" id="UGS34555.1"/>
    </source>
</evidence>
<evidence type="ECO:0000256" key="1">
    <source>
        <dbReference type="SAM" id="SignalP"/>
    </source>
</evidence>
<sequence length="100" mass="10515">MRRLIAVPFVIAAAFALTACGTKTIDAGSLEDDIQTQLADAAKVKPDTVKVSCPEDKEAKKGNTFDCTITTNDGSKGTMTVKLTNDEGGYTATAFKPNAK</sequence>
<feature type="signal peptide" evidence="1">
    <location>
        <begin position="1"/>
        <end position="19"/>
    </location>
</feature>
<protein>
    <recommendedName>
        <fullName evidence="2">DUF4333 domain-containing protein</fullName>
    </recommendedName>
</protein>
<keyword evidence="1" id="KW-0732">Signal</keyword>
<dbReference type="EMBL" id="CP087164">
    <property type="protein sequence ID" value="UGS34555.1"/>
    <property type="molecule type" value="Genomic_DNA"/>
</dbReference>
<evidence type="ECO:0000313" key="4">
    <source>
        <dbReference type="Proteomes" id="UP001162834"/>
    </source>
</evidence>
<accession>A0A9E6XUR6</accession>
<reference evidence="3" key="1">
    <citation type="journal article" date="2022" name="Int. J. Syst. Evol. Microbiol.">
        <title>Pseudomonas aegrilactucae sp. nov. and Pseudomonas morbosilactucae sp. nov., pathogens causing bacterial rot of lettuce in Japan.</title>
        <authorList>
            <person name="Sawada H."/>
            <person name="Fujikawa T."/>
            <person name="Satou M."/>
        </authorList>
    </citation>
    <scope>NUCLEOTIDE SEQUENCE</scope>
    <source>
        <strain evidence="3">0166_1</strain>
    </source>
</reference>
<gene>
    <name evidence="3" type="ORF">DSM104329_00934</name>
</gene>
<feature type="domain" description="DUF4333" evidence="2">
    <location>
        <begin position="11"/>
        <end position="88"/>
    </location>
</feature>
<dbReference type="KEGG" id="sbae:DSM104329_00934"/>
<dbReference type="AlphaFoldDB" id="A0A9E6XUR6"/>